<organism evidence="1 2">
    <name type="scientific">Aquamicrobium lusatiense</name>
    <dbReference type="NCBI Taxonomy" id="89772"/>
    <lineage>
        <taxon>Bacteria</taxon>
        <taxon>Pseudomonadati</taxon>
        <taxon>Pseudomonadota</taxon>
        <taxon>Alphaproteobacteria</taxon>
        <taxon>Hyphomicrobiales</taxon>
        <taxon>Phyllobacteriaceae</taxon>
        <taxon>Aquamicrobium</taxon>
    </lineage>
</organism>
<gene>
    <name evidence="1" type="ORF">HNR59_000671</name>
</gene>
<dbReference type="AlphaFoldDB" id="A0A7W9VU48"/>
<evidence type="ECO:0000313" key="2">
    <source>
        <dbReference type="Proteomes" id="UP000533306"/>
    </source>
</evidence>
<name>A0A7W9VU48_9HYPH</name>
<keyword evidence="2" id="KW-1185">Reference proteome</keyword>
<sequence>MLREKGISCHHDPSDTELLPLDVIGCDAFEQALLPLLRGLVETCRNPGRGSWNFAYRAAAARWGVRTGLPLAYGLAHISDALLRVKGDRLQTLDMADTAHAAEVTRDERLLLLLLHQLRRNHVEAGNDFLIDLTEGEMDKELMALALDFGRRHSCGAPREVRHDGTTGPHLLVV</sequence>
<comment type="caution">
    <text evidence="1">The sequence shown here is derived from an EMBL/GenBank/DDBJ whole genome shotgun (WGS) entry which is preliminary data.</text>
</comment>
<dbReference type="Proteomes" id="UP000533306">
    <property type="component" value="Unassembled WGS sequence"/>
</dbReference>
<protein>
    <submittedName>
        <fullName evidence="1">Uncharacterized protein</fullName>
    </submittedName>
</protein>
<accession>A0A7W9VU48</accession>
<dbReference type="EMBL" id="JACHEU010000001">
    <property type="protein sequence ID" value="MBB6011326.1"/>
    <property type="molecule type" value="Genomic_DNA"/>
</dbReference>
<proteinExistence type="predicted"/>
<dbReference type="RefSeq" id="WP_210307198.1">
    <property type="nucleotide sequence ID" value="NZ_JACHEU010000001.1"/>
</dbReference>
<reference evidence="1 2" key="1">
    <citation type="submission" date="2020-08" db="EMBL/GenBank/DDBJ databases">
        <title>Genomic Encyclopedia of Type Strains, Phase IV (KMG-IV): sequencing the most valuable type-strain genomes for metagenomic binning, comparative biology and taxonomic classification.</title>
        <authorList>
            <person name="Goeker M."/>
        </authorList>
    </citation>
    <scope>NUCLEOTIDE SEQUENCE [LARGE SCALE GENOMIC DNA]</scope>
    <source>
        <strain evidence="1 2">DSM 11099</strain>
    </source>
</reference>
<evidence type="ECO:0000313" key="1">
    <source>
        <dbReference type="EMBL" id="MBB6011326.1"/>
    </source>
</evidence>